<dbReference type="NCBIfam" id="TIGR01764">
    <property type="entry name" value="excise"/>
    <property type="match status" value="1"/>
</dbReference>
<gene>
    <name evidence="2" type="ORF">FX155_07875</name>
</gene>
<organism evidence="2 3">
    <name type="scientific">Acidaminococcus fermentans</name>
    <dbReference type="NCBI Taxonomy" id="905"/>
    <lineage>
        <taxon>Bacteria</taxon>
        <taxon>Bacillati</taxon>
        <taxon>Bacillota</taxon>
        <taxon>Negativicutes</taxon>
        <taxon>Acidaminococcales</taxon>
        <taxon>Acidaminococcaceae</taxon>
        <taxon>Acidaminococcus</taxon>
    </lineage>
</organism>
<feature type="domain" description="Helix-turn-helix" evidence="1">
    <location>
        <begin position="17"/>
        <end position="61"/>
    </location>
</feature>
<dbReference type="Proteomes" id="UP000441455">
    <property type="component" value="Unassembled WGS sequence"/>
</dbReference>
<dbReference type="InterPro" id="IPR009061">
    <property type="entry name" value="DNA-bd_dom_put_sf"/>
</dbReference>
<dbReference type="Pfam" id="PF12728">
    <property type="entry name" value="HTH_17"/>
    <property type="match status" value="1"/>
</dbReference>
<dbReference type="AlphaFoldDB" id="A0A6N7VLB5"/>
<dbReference type="EMBL" id="VULN01000010">
    <property type="protein sequence ID" value="MSS82509.1"/>
    <property type="molecule type" value="Genomic_DNA"/>
</dbReference>
<sequence>MEGRRKVERRSAMESPLMNVKETAAYLHVGKSTVYKLEADGVLHRVNSAGHIRFSRDEVEKTVMDKVHNGWKSSRERELEREIARKDATIQNLKSLLYRLASGVMDGLGKEGLLEPEKR</sequence>
<protein>
    <submittedName>
        <fullName evidence="2">Helix-turn-helix domain-containing protein</fullName>
    </submittedName>
</protein>
<accession>A0A6N7VLB5</accession>
<evidence type="ECO:0000259" key="1">
    <source>
        <dbReference type="Pfam" id="PF12728"/>
    </source>
</evidence>
<evidence type="ECO:0000313" key="3">
    <source>
        <dbReference type="Proteomes" id="UP000441455"/>
    </source>
</evidence>
<evidence type="ECO:0000313" key="2">
    <source>
        <dbReference type="EMBL" id="MSS82509.1"/>
    </source>
</evidence>
<comment type="caution">
    <text evidence="2">The sequence shown here is derived from an EMBL/GenBank/DDBJ whole genome shotgun (WGS) entry which is preliminary data.</text>
</comment>
<proteinExistence type="predicted"/>
<dbReference type="SUPFAM" id="SSF46955">
    <property type="entry name" value="Putative DNA-binding domain"/>
    <property type="match status" value="1"/>
</dbReference>
<name>A0A6N7VLB5_ACIFE</name>
<reference evidence="2 3" key="1">
    <citation type="submission" date="2019-08" db="EMBL/GenBank/DDBJ databases">
        <title>In-depth cultivation of the pig gut microbiome towards novel bacterial diversity and tailored functional studies.</title>
        <authorList>
            <person name="Wylensek D."/>
            <person name="Hitch T.C.A."/>
            <person name="Clavel T."/>
        </authorList>
    </citation>
    <scope>NUCLEOTIDE SEQUENCE [LARGE SCALE GENOMIC DNA]</scope>
    <source>
        <strain evidence="2 3">WCA-389-WT-5B</strain>
    </source>
</reference>
<dbReference type="InterPro" id="IPR010093">
    <property type="entry name" value="SinI_DNA-bd"/>
</dbReference>
<dbReference type="InterPro" id="IPR041657">
    <property type="entry name" value="HTH_17"/>
</dbReference>
<dbReference type="GO" id="GO:0003677">
    <property type="term" value="F:DNA binding"/>
    <property type="evidence" value="ECO:0007669"/>
    <property type="project" value="InterPro"/>
</dbReference>